<dbReference type="GO" id="GO:0016740">
    <property type="term" value="F:transferase activity"/>
    <property type="evidence" value="ECO:0007669"/>
    <property type="project" value="UniProtKB-KW"/>
</dbReference>
<dbReference type="RefSeq" id="WP_125349690.1">
    <property type="nucleotide sequence ID" value="NZ_RHPN01000009.1"/>
</dbReference>
<dbReference type="SUPFAM" id="SSF53756">
    <property type="entry name" value="UDP-Glycosyltransferase/glycogen phosphorylase"/>
    <property type="match status" value="1"/>
</dbReference>
<dbReference type="PANTHER" id="PTHR12526">
    <property type="entry name" value="GLYCOSYLTRANSFERASE"/>
    <property type="match status" value="1"/>
</dbReference>
<dbReference type="PANTHER" id="PTHR12526:SF630">
    <property type="entry name" value="GLYCOSYLTRANSFERASE"/>
    <property type="match status" value="1"/>
</dbReference>
<comment type="caution">
    <text evidence="1">The sequence shown here is derived from an EMBL/GenBank/DDBJ whole genome shotgun (WGS) entry which is preliminary data.</text>
</comment>
<dbReference type="Proteomes" id="UP000267844">
    <property type="component" value="Unassembled WGS sequence"/>
</dbReference>
<dbReference type="AlphaFoldDB" id="A0A427BPK3"/>
<reference evidence="1 2" key="1">
    <citation type="submission" date="2018-10" db="EMBL/GenBank/DDBJ databases">
        <title>Transmission dynamics of multidrug resistant bacteria on intensive care unit surfaces.</title>
        <authorList>
            <person name="D'Souza A.W."/>
            <person name="Potter R.F."/>
            <person name="Wallace M."/>
            <person name="Shupe A."/>
            <person name="Patel S."/>
            <person name="Sun S."/>
            <person name="Gul D."/>
            <person name="Kwon J.H."/>
            <person name="Andleeb S."/>
            <person name="Burnham C.-A.D."/>
            <person name="Dantas G."/>
        </authorList>
    </citation>
    <scope>NUCLEOTIDE SEQUENCE [LARGE SCALE GENOMIC DNA]</scope>
    <source>
        <strain evidence="1 2">WF_348</strain>
    </source>
</reference>
<dbReference type="EMBL" id="RHPO01000011">
    <property type="protein sequence ID" value="RRT91999.1"/>
    <property type="molecule type" value="Genomic_DNA"/>
</dbReference>
<protein>
    <submittedName>
        <fullName evidence="1">Glycosyl transferase family 1</fullName>
    </submittedName>
</protein>
<name>A0A427BPK3_9FLAO</name>
<evidence type="ECO:0000313" key="1">
    <source>
        <dbReference type="EMBL" id="RRT91999.1"/>
    </source>
</evidence>
<dbReference type="Gene3D" id="3.40.50.2000">
    <property type="entry name" value="Glycogen Phosphorylase B"/>
    <property type="match status" value="2"/>
</dbReference>
<evidence type="ECO:0000313" key="2">
    <source>
        <dbReference type="Proteomes" id="UP000267844"/>
    </source>
</evidence>
<sequence length="433" mass="49808">MKKILIITYYWPPAGGPGVQRWLKFTKYLPEFGYETYVYIPENPSYPILDETLAKDINPKVKIIKNKIWEPYQLAEKLNPKNKAYKGGHFEKKENQSFMSRLSVFVRGNFFIPDARKFWVNPSAEYLKDFLQKENIDTIVTSGPPHSLHLIGLKLKKQLPNLKWLADFRDPWTQISYHKELKLTFWAAKKHEDLEREVMQKADVVLATSYADGENFKKIGAKHVEVITNGFEEVKQQTEKDQNHFHLTYSGGLEMLRNPVALWKALAELTSENQSFKEDLKLNFYGSLADDVKQTVIDAGLEKNLVAHGYVSHQESLNAINTANVLILTNFDNVASKGIIPGKLFEYMATGNPILAVGPADADVQKILHKTKAGDYFSHQDVTEIKSFILSIYNQWLRNPLQKFETNEDEVQQFNRKNLTKKLVDVVNNLKIN</sequence>
<gene>
    <name evidence="1" type="ORF">EGI89_07115</name>
</gene>
<organism evidence="1 2">
    <name type="scientific">Empedobacter falsenii</name>
    <dbReference type="NCBI Taxonomy" id="343874"/>
    <lineage>
        <taxon>Bacteria</taxon>
        <taxon>Pseudomonadati</taxon>
        <taxon>Bacteroidota</taxon>
        <taxon>Flavobacteriia</taxon>
        <taxon>Flavobacteriales</taxon>
        <taxon>Weeksellaceae</taxon>
        <taxon>Empedobacter</taxon>
    </lineage>
</organism>
<keyword evidence="1" id="KW-0808">Transferase</keyword>
<proteinExistence type="predicted"/>
<accession>A0A427BPK3</accession>